<comment type="similarity">
    <text evidence="1">Belongs to the plant acyltransferase family.</text>
</comment>
<dbReference type="Proteomes" id="UP001210211">
    <property type="component" value="Unassembled WGS sequence"/>
</dbReference>
<keyword evidence="2" id="KW-0808">Transferase</keyword>
<dbReference type="AlphaFoldDB" id="A0AAD6EQC5"/>
<reference evidence="4 5" key="1">
    <citation type="journal article" date="2022" name="Cell">
        <title>Repeat-based holocentromeres influence genome architecture and karyotype evolution.</title>
        <authorList>
            <person name="Hofstatter P.G."/>
            <person name="Thangavel G."/>
            <person name="Lux T."/>
            <person name="Neumann P."/>
            <person name="Vondrak T."/>
            <person name="Novak P."/>
            <person name="Zhang M."/>
            <person name="Costa L."/>
            <person name="Castellani M."/>
            <person name="Scott A."/>
            <person name="Toegelov H."/>
            <person name="Fuchs J."/>
            <person name="Mata-Sucre Y."/>
            <person name="Dias Y."/>
            <person name="Vanzela A.L.L."/>
            <person name="Huettel B."/>
            <person name="Almeida C.C.S."/>
            <person name="Simkova H."/>
            <person name="Souza G."/>
            <person name="Pedrosa-Harand A."/>
            <person name="Macas J."/>
            <person name="Mayer K.F.X."/>
            <person name="Houben A."/>
            <person name="Marques A."/>
        </authorList>
    </citation>
    <scope>NUCLEOTIDE SEQUENCE [LARGE SCALE GENOMIC DNA]</scope>
    <source>
        <strain evidence="4">RhyTen1mFocal</strain>
    </source>
</reference>
<sequence>MVEILESSFVVPSEQTPTERLWLSNIDQIVPSKHTPFVYFYEGNQAKNFFSLEVMKASLAKVLVLLYPLAGRCAVGQDGRREINCNAEGCLFVAARSDLRSDSIKFEPSSELKKLFVPSADYPGSQSMLVMVQVTYLKCGGVMLGTATNHGLIDGISAFYFIQTWATIVRGDTANIIPANFNHNLIRARSPPSMSFKHLEYTTNPLPTAAPTSGVTTKFKLSRDQIHFLKSQSGGRNTSTRISSFSTIAALVWKCYCISKGLAQSTQTRLMFAADIRRRLRPPLPETYFGNAFVRHSATSEVSQIISNPVHVVAEVVQAAVDGVTDEFVRSFIDYLEMMQGKSLRLTLESEESDLRIATISGMSVYEADFGWGAPKKATWAEATGNNVIYVVDEPDKNEGWQVYAILDATTMPQFVKAFYMELASCPLTSDASGAIVS</sequence>
<evidence type="ECO:0000256" key="3">
    <source>
        <dbReference type="ARBA" id="ARBA00023315"/>
    </source>
</evidence>
<keyword evidence="5" id="KW-1185">Reference proteome</keyword>
<dbReference type="PANTHER" id="PTHR31642:SF138">
    <property type="entry name" value="PUTRESCINE HYDROXYCINNAMOYLTRANSFERASE 1"/>
    <property type="match status" value="1"/>
</dbReference>
<comment type="caution">
    <text evidence="4">The sequence shown here is derived from an EMBL/GenBank/DDBJ whole genome shotgun (WGS) entry which is preliminary data.</text>
</comment>
<dbReference type="InterPro" id="IPR023213">
    <property type="entry name" value="CAT-like_dom_sf"/>
</dbReference>
<accession>A0AAD6EQC5</accession>
<dbReference type="PANTHER" id="PTHR31642">
    <property type="entry name" value="TRICHOTHECENE 3-O-ACETYLTRANSFERASE"/>
    <property type="match status" value="1"/>
</dbReference>
<gene>
    <name evidence="4" type="ORF">LUZ61_001008</name>
</gene>
<dbReference type="Gene3D" id="3.30.559.10">
    <property type="entry name" value="Chloramphenicol acetyltransferase-like domain"/>
    <property type="match status" value="2"/>
</dbReference>
<dbReference type="InterPro" id="IPR050317">
    <property type="entry name" value="Plant_Fungal_Acyltransferase"/>
</dbReference>
<evidence type="ECO:0000313" key="5">
    <source>
        <dbReference type="Proteomes" id="UP001210211"/>
    </source>
</evidence>
<dbReference type="GO" id="GO:0016747">
    <property type="term" value="F:acyltransferase activity, transferring groups other than amino-acyl groups"/>
    <property type="evidence" value="ECO:0007669"/>
    <property type="project" value="TreeGrafter"/>
</dbReference>
<evidence type="ECO:0000256" key="2">
    <source>
        <dbReference type="ARBA" id="ARBA00022679"/>
    </source>
</evidence>
<dbReference type="Pfam" id="PF02458">
    <property type="entry name" value="Transferase"/>
    <property type="match status" value="1"/>
</dbReference>
<keyword evidence="3" id="KW-0012">Acyltransferase</keyword>
<evidence type="ECO:0000313" key="4">
    <source>
        <dbReference type="EMBL" id="KAJ3697303.1"/>
    </source>
</evidence>
<name>A0AAD6EQC5_9POAL</name>
<evidence type="ECO:0000256" key="1">
    <source>
        <dbReference type="ARBA" id="ARBA00009861"/>
    </source>
</evidence>
<protein>
    <submittedName>
        <fullName evidence="4">Uncharacterized protein</fullName>
    </submittedName>
</protein>
<dbReference type="EMBL" id="JAMRDG010000001">
    <property type="protein sequence ID" value="KAJ3697303.1"/>
    <property type="molecule type" value="Genomic_DNA"/>
</dbReference>
<organism evidence="4 5">
    <name type="scientific">Rhynchospora tenuis</name>
    <dbReference type="NCBI Taxonomy" id="198213"/>
    <lineage>
        <taxon>Eukaryota</taxon>
        <taxon>Viridiplantae</taxon>
        <taxon>Streptophyta</taxon>
        <taxon>Embryophyta</taxon>
        <taxon>Tracheophyta</taxon>
        <taxon>Spermatophyta</taxon>
        <taxon>Magnoliopsida</taxon>
        <taxon>Liliopsida</taxon>
        <taxon>Poales</taxon>
        <taxon>Cyperaceae</taxon>
        <taxon>Cyperoideae</taxon>
        <taxon>Rhynchosporeae</taxon>
        <taxon>Rhynchospora</taxon>
    </lineage>
</organism>
<proteinExistence type="inferred from homology"/>